<sequence>MSLSTLSRPTGIEWVEVANCLCPQEGAGPCPTNNAPAGLNINLNPLLQRSTQVGGAGSGCVTSRFCGEEAEDF</sequence>
<dbReference type="WBParaSite" id="Gr19_v10_g1795.t1">
    <property type="protein sequence ID" value="Gr19_v10_g1795.t1"/>
    <property type="gene ID" value="Gr19_v10_g1795"/>
</dbReference>
<name>A0A914HJW0_GLORO</name>
<dbReference type="AlphaFoldDB" id="A0A914HJW0"/>
<reference evidence="2" key="1">
    <citation type="submission" date="2022-11" db="UniProtKB">
        <authorList>
            <consortium name="WormBaseParasite"/>
        </authorList>
    </citation>
    <scope>IDENTIFICATION</scope>
</reference>
<organism evidence="1 2">
    <name type="scientific">Globodera rostochiensis</name>
    <name type="common">Golden nematode worm</name>
    <name type="synonym">Heterodera rostochiensis</name>
    <dbReference type="NCBI Taxonomy" id="31243"/>
    <lineage>
        <taxon>Eukaryota</taxon>
        <taxon>Metazoa</taxon>
        <taxon>Ecdysozoa</taxon>
        <taxon>Nematoda</taxon>
        <taxon>Chromadorea</taxon>
        <taxon>Rhabditida</taxon>
        <taxon>Tylenchina</taxon>
        <taxon>Tylenchomorpha</taxon>
        <taxon>Tylenchoidea</taxon>
        <taxon>Heteroderidae</taxon>
        <taxon>Heteroderinae</taxon>
        <taxon>Globodera</taxon>
    </lineage>
</organism>
<proteinExistence type="predicted"/>
<keyword evidence="1" id="KW-1185">Reference proteome</keyword>
<protein>
    <submittedName>
        <fullName evidence="2">Uncharacterized protein</fullName>
    </submittedName>
</protein>
<dbReference type="Proteomes" id="UP000887572">
    <property type="component" value="Unplaced"/>
</dbReference>
<accession>A0A914HJW0</accession>
<evidence type="ECO:0000313" key="2">
    <source>
        <dbReference type="WBParaSite" id="Gr19_v10_g1795.t1"/>
    </source>
</evidence>
<evidence type="ECO:0000313" key="1">
    <source>
        <dbReference type="Proteomes" id="UP000887572"/>
    </source>
</evidence>